<reference evidence="11 12" key="1">
    <citation type="submission" date="2016-07" db="EMBL/GenBank/DDBJ databases">
        <title>Pervasive Adenine N6-methylation of Active Genes in Fungi.</title>
        <authorList>
            <consortium name="DOE Joint Genome Institute"/>
            <person name="Mondo S.J."/>
            <person name="Dannebaum R.O."/>
            <person name="Kuo R.C."/>
            <person name="Labutti K."/>
            <person name="Haridas S."/>
            <person name="Kuo A."/>
            <person name="Salamov A."/>
            <person name="Ahrendt S.R."/>
            <person name="Lipzen A."/>
            <person name="Sullivan W."/>
            <person name="Andreopoulos W.B."/>
            <person name="Clum A."/>
            <person name="Lindquist E."/>
            <person name="Daum C."/>
            <person name="Ramamoorthy G.K."/>
            <person name="Gryganskyi A."/>
            <person name="Culley D."/>
            <person name="Magnuson J.K."/>
            <person name="James T.Y."/>
            <person name="O'Malley M.A."/>
            <person name="Stajich J.E."/>
            <person name="Spatafora J.W."/>
            <person name="Visel A."/>
            <person name="Grigoriev I.V."/>
        </authorList>
    </citation>
    <scope>NUCLEOTIDE SEQUENCE [LARGE SCALE GENOMIC DNA]</scope>
    <source>
        <strain evidence="11 12">12-1054</strain>
    </source>
</reference>
<evidence type="ECO:0000313" key="11">
    <source>
        <dbReference type="EMBL" id="ORY87796.1"/>
    </source>
</evidence>
<feature type="transmembrane region" description="Helical" evidence="10">
    <location>
        <begin position="208"/>
        <end position="224"/>
    </location>
</feature>
<keyword evidence="12" id="KW-1185">Reference proteome</keyword>
<evidence type="ECO:0000256" key="8">
    <source>
        <dbReference type="ARBA" id="ARBA00023136"/>
    </source>
</evidence>
<keyword evidence="7 10" id="KW-0443">Lipid metabolism</keyword>
<dbReference type="GO" id="GO:0042761">
    <property type="term" value="P:very long-chain fatty acid biosynthetic process"/>
    <property type="evidence" value="ECO:0007669"/>
    <property type="project" value="TreeGrafter"/>
</dbReference>
<evidence type="ECO:0000256" key="4">
    <source>
        <dbReference type="ARBA" id="ARBA00022692"/>
    </source>
</evidence>
<dbReference type="GO" id="GO:0009922">
    <property type="term" value="F:fatty acid elongase activity"/>
    <property type="evidence" value="ECO:0007669"/>
    <property type="project" value="InterPro"/>
</dbReference>
<protein>
    <recommendedName>
        <fullName evidence="10">Elongation of fatty acids protein</fullName>
        <ecNumber evidence="10">2.3.1.-</ecNumber>
    </recommendedName>
</protein>
<dbReference type="GO" id="GO:0034626">
    <property type="term" value="P:fatty acid elongation, polyunsaturated fatty acid"/>
    <property type="evidence" value="ECO:0007669"/>
    <property type="project" value="TreeGrafter"/>
</dbReference>
<proteinExistence type="inferred from homology"/>
<evidence type="ECO:0000256" key="7">
    <source>
        <dbReference type="ARBA" id="ARBA00023098"/>
    </source>
</evidence>
<feature type="transmembrane region" description="Helical" evidence="10">
    <location>
        <begin position="66"/>
        <end position="87"/>
    </location>
</feature>
<dbReference type="OMA" id="ITFINMA"/>
<feature type="transmembrane region" description="Helical" evidence="10">
    <location>
        <begin position="27"/>
        <end position="45"/>
    </location>
</feature>
<dbReference type="RefSeq" id="XP_040728291.1">
    <property type="nucleotide sequence ID" value="XM_040867423.1"/>
</dbReference>
<keyword evidence="5 10" id="KW-0276">Fatty acid metabolism</keyword>
<accession>A0A1Y2FX90</accession>
<keyword evidence="2 10" id="KW-0444">Lipid biosynthesis</keyword>
<feature type="transmembrane region" description="Helical" evidence="10">
    <location>
        <begin position="236"/>
        <end position="257"/>
    </location>
</feature>
<keyword evidence="4 10" id="KW-0812">Transmembrane</keyword>
<dbReference type="Proteomes" id="UP000193685">
    <property type="component" value="Unassembled WGS sequence"/>
</dbReference>
<dbReference type="InterPro" id="IPR002076">
    <property type="entry name" value="ELO_fam"/>
</dbReference>
<feature type="transmembrane region" description="Helical" evidence="10">
    <location>
        <begin position="168"/>
        <end position="187"/>
    </location>
</feature>
<evidence type="ECO:0000256" key="6">
    <source>
        <dbReference type="ARBA" id="ARBA00022989"/>
    </source>
</evidence>
<dbReference type="AlphaFoldDB" id="A0A1Y2FX90"/>
<dbReference type="GO" id="GO:0030148">
    <property type="term" value="P:sphingolipid biosynthetic process"/>
    <property type="evidence" value="ECO:0007669"/>
    <property type="project" value="TreeGrafter"/>
</dbReference>
<dbReference type="OrthoDB" id="10259681at2759"/>
<evidence type="ECO:0000256" key="2">
    <source>
        <dbReference type="ARBA" id="ARBA00022516"/>
    </source>
</evidence>
<comment type="subcellular location">
    <subcellularLocation>
        <location evidence="1">Membrane</location>
        <topology evidence="1">Multi-pass membrane protein</topology>
    </subcellularLocation>
</comment>
<dbReference type="GO" id="GO:0034625">
    <property type="term" value="P:fatty acid elongation, monounsaturated fatty acid"/>
    <property type="evidence" value="ECO:0007669"/>
    <property type="project" value="TreeGrafter"/>
</dbReference>
<evidence type="ECO:0000313" key="12">
    <source>
        <dbReference type="Proteomes" id="UP000193685"/>
    </source>
</evidence>
<dbReference type="PANTHER" id="PTHR11157:SF169">
    <property type="entry name" value="ELONGATION OF FATTY ACIDS PROTEIN"/>
    <property type="match status" value="1"/>
</dbReference>
<dbReference type="EMBL" id="MCFI01000001">
    <property type="protein sequence ID" value="ORY87796.1"/>
    <property type="molecule type" value="Genomic_DNA"/>
</dbReference>
<keyword evidence="8 10" id="KW-0472">Membrane</keyword>
<keyword evidence="9 10" id="KW-0275">Fatty acid biosynthesis</keyword>
<dbReference type="EC" id="2.3.1.-" evidence="10"/>
<gene>
    <name evidence="11" type="ORF">BCR37DRAFT_342280</name>
</gene>
<evidence type="ECO:0000256" key="1">
    <source>
        <dbReference type="ARBA" id="ARBA00004141"/>
    </source>
</evidence>
<name>A0A1Y2FX90_PROLT</name>
<comment type="caution">
    <text evidence="11">The sequence shown here is derived from an EMBL/GenBank/DDBJ whole genome shotgun (WGS) entry which is preliminary data.</text>
</comment>
<evidence type="ECO:0000256" key="10">
    <source>
        <dbReference type="RuleBase" id="RU361115"/>
    </source>
</evidence>
<evidence type="ECO:0000256" key="5">
    <source>
        <dbReference type="ARBA" id="ARBA00022832"/>
    </source>
</evidence>
<comment type="similarity">
    <text evidence="10">Belongs to the ELO family.</text>
</comment>
<organism evidence="11 12">
    <name type="scientific">Protomyces lactucae-debilis</name>
    <dbReference type="NCBI Taxonomy" id="2754530"/>
    <lineage>
        <taxon>Eukaryota</taxon>
        <taxon>Fungi</taxon>
        <taxon>Dikarya</taxon>
        <taxon>Ascomycota</taxon>
        <taxon>Taphrinomycotina</taxon>
        <taxon>Taphrinomycetes</taxon>
        <taxon>Taphrinales</taxon>
        <taxon>Protomycetaceae</taxon>
        <taxon>Protomyces</taxon>
    </lineage>
</organism>
<comment type="catalytic activity">
    <reaction evidence="10">
        <text>an acyl-CoA + malonyl-CoA + H(+) = a 3-oxoacyl-CoA + CO2 + CoA</text>
        <dbReference type="Rhea" id="RHEA:50252"/>
        <dbReference type="ChEBI" id="CHEBI:15378"/>
        <dbReference type="ChEBI" id="CHEBI:16526"/>
        <dbReference type="ChEBI" id="CHEBI:57287"/>
        <dbReference type="ChEBI" id="CHEBI:57384"/>
        <dbReference type="ChEBI" id="CHEBI:58342"/>
        <dbReference type="ChEBI" id="CHEBI:90726"/>
    </reaction>
    <physiologicalReaction direction="left-to-right" evidence="10">
        <dbReference type="Rhea" id="RHEA:50253"/>
    </physiologicalReaction>
</comment>
<sequence>MGFSFDQYFTSGGAVNWQAVKDLTYEWKFVLTCAALYVAVVKLFNQSRPRPAARFTKTAAFRYFCFVHNLALSLYSGWTFLSAVPIIHRQFWRSDLQPIQRICSADQAVFHAGLGRLTYIFYLSKFYEVLDTAIILAKGKRSPLLQTYHHAGAMITMFAGGKYSATPIWLFVVFNSWVHFWMYLYYASATLKLPFPRLLKQSLTTMQITQFLVGGSSAAAFFFLKPEDASECLPNFGARLATGLCLAYLTPLTWLFVQFFINEYKRPKTDAKRAVKSAEQAVNSSLKARK</sequence>
<dbReference type="PANTHER" id="PTHR11157">
    <property type="entry name" value="FATTY ACID ACYL TRANSFERASE-RELATED"/>
    <property type="match status" value="1"/>
</dbReference>
<dbReference type="GO" id="GO:0019367">
    <property type="term" value="P:fatty acid elongation, saturated fatty acid"/>
    <property type="evidence" value="ECO:0007669"/>
    <property type="project" value="TreeGrafter"/>
</dbReference>
<dbReference type="STRING" id="56484.A0A1Y2FX90"/>
<dbReference type="GO" id="GO:0005789">
    <property type="term" value="C:endoplasmic reticulum membrane"/>
    <property type="evidence" value="ECO:0007669"/>
    <property type="project" value="TreeGrafter"/>
</dbReference>
<keyword evidence="6 10" id="KW-1133">Transmembrane helix</keyword>
<dbReference type="GeneID" id="63784022"/>
<evidence type="ECO:0000256" key="9">
    <source>
        <dbReference type="ARBA" id="ARBA00023160"/>
    </source>
</evidence>
<dbReference type="Pfam" id="PF01151">
    <property type="entry name" value="ELO"/>
    <property type="match status" value="1"/>
</dbReference>
<evidence type="ECO:0000256" key="3">
    <source>
        <dbReference type="ARBA" id="ARBA00022679"/>
    </source>
</evidence>
<keyword evidence="3 10" id="KW-0808">Transferase</keyword>